<dbReference type="GO" id="GO:0005634">
    <property type="term" value="C:nucleus"/>
    <property type="evidence" value="ECO:0007669"/>
    <property type="project" value="TreeGrafter"/>
</dbReference>
<dbReference type="Gene3D" id="1.20.5.990">
    <property type="entry name" value="Nemo cc2-lz domain - 1d5 darpin complex"/>
    <property type="match status" value="1"/>
</dbReference>
<dbReference type="GO" id="GO:0005737">
    <property type="term" value="C:cytoplasm"/>
    <property type="evidence" value="ECO:0007669"/>
    <property type="project" value="TreeGrafter"/>
</dbReference>
<evidence type="ECO:0000313" key="3">
    <source>
        <dbReference type="EMBL" id="KAK2588939.1"/>
    </source>
</evidence>
<feature type="coiled-coil region" evidence="1">
    <location>
        <begin position="459"/>
        <end position="511"/>
    </location>
</feature>
<organism evidence="3 4">
    <name type="scientific">Odynerus spinipes</name>
    <dbReference type="NCBI Taxonomy" id="1348599"/>
    <lineage>
        <taxon>Eukaryota</taxon>
        <taxon>Metazoa</taxon>
        <taxon>Ecdysozoa</taxon>
        <taxon>Arthropoda</taxon>
        <taxon>Hexapoda</taxon>
        <taxon>Insecta</taxon>
        <taxon>Pterygota</taxon>
        <taxon>Neoptera</taxon>
        <taxon>Endopterygota</taxon>
        <taxon>Hymenoptera</taxon>
        <taxon>Apocrita</taxon>
        <taxon>Aculeata</taxon>
        <taxon>Vespoidea</taxon>
        <taxon>Vespidae</taxon>
        <taxon>Eumeninae</taxon>
        <taxon>Odynerus</taxon>
    </lineage>
</organism>
<dbReference type="Pfam" id="PF11577">
    <property type="entry name" value="NEMO"/>
    <property type="match status" value="1"/>
</dbReference>
<accession>A0AAD9RZT7</accession>
<dbReference type="EMBL" id="JAIFRP010000002">
    <property type="protein sequence ID" value="KAK2588939.1"/>
    <property type="molecule type" value="Genomic_DNA"/>
</dbReference>
<feature type="coiled-coil region" evidence="1">
    <location>
        <begin position="169"/>
        <end position="196"/>
    </location>
</feature>
<comment type="caution">
    <text evidence="3">The sequence shown here is derived from an EMBL/GenBank/DDBJ whole genome shotgun (WGS) entry which is preliminary data.</text>
</comment>
<evidence type="ECO:0000313" key="4">
    <source>
        <dbReference type="Proteomes" id="UP001258017"/>
    </source>
</evidence>
<feature type="coiled-coil region" evidence="1">
    <location>
        <begin position="536"/>
        <end position="633"/>
    </location>
</feature>
<dbReference type="InterPro" id="IPR051301">
    <property type="entry name" value="Optineurin/NFkB_EssMod"/>
</dbReference>
<dbReference type="Proteomes" id="UP001258017">
    <property type="component" value="Unassembled WGS sequence"/>
</dbReference>
<feature type="domain" description="NF-kappa-B essential modulator NEMO N-terminal" evidence="2">
    <location>
        <begin position="118"/>
        <end position="183"/>
    </location>
</feature>
<keyword evidence="1" id="KW-0175">Coiled coil</keyword>
<dbReference type="GO" id="GO:0043122">
    <property type="term" value="P:regulation of canonical NF-kappaB signal transduction"/>
    <property type="evidence" value="ECO:0007669"/>
    <property type="project" value="TreeGrafter"/>
</dbReference>
<keyword evidence="4" id="KW-1185">Reference proteome</keyword>
<name>A0AAD9RZT7_9HYME</name>
<dbReference type="GO" id="GO:0070530">
    <property type="term" value="F:K63-linked polyubiquitin modification-dependent protein binding"/>
    <property type="evidence" value="ECO:0007669"/>
    <property type="project" value="TreeGrafter"/>
</dbReference>
<evidence type="ECO:0000256" key="1">
    <source>
        <dbReference type="SAM" id="Coils"/>
    </source>
</evidence>
<dbReference type="AlphaFoldDB" id="A0AAD9RZT7"/>
<gene>
    <name evidence="3" type="ORF">KPH14_001794</name>
</gene>
<evidence type="ECO:0000259" key="2">
    <source>
        <dbReference type="Pfam" id="PF11577"/>
    </source>
</evidence>
<protein>
    <recommendedName>
        <fullName evidence="2">NF-kappa-B essential modulator NEMO N-terminal domain-containing protein</fullName>
    </recommendedName>
</protein>
<dbReference type="PANTHER" id="PTHR31553:SF1">
    <property type="entry name" value="NF-KAPPA-B ESSENTIAL MODULATOR"/>
    <property type="match status" value="1"/>
</dbReference>
<dbReference type="InterPro" id="IPR021063">
    <property type="entry name" value="NEMO_N"/>
</dbReference>
<proteinExistence type="predicted"/>
<sequence>MDSQQQEASTSDFNDFIDVSHKSNIIAKPDLESLGFVINNGKPRFKLDEPISTTFYPKIELTKTDHSLDDSDTLSFVILGKKSLDSIQASSLATYTDIQRKCMSIDYNSIISSLNSSEIQKKLTELLQENVKLKETLKQNTTAMKQQFNTLATWQEEVMNVHKHHKQKFAETRHLINLLKQENAELKLKLSTVNADDAISGNTKEIDNSIHLNQLHEKVSSLSDEINGFKFNCAQLSEDFKKCINFSHSMNAQPQELIHTKEEQDPKINKPETGVITDQVKEISKLSSLLEDEIKSLHTSINLNMEQMSDHVISPQSHYFTQSIKQYGEMLQELTECFITQIARFSSIQKCIKECINILDACENIKLPEKCDTIEESWSLQLGQLQIYKEKLSIYQKMLLEEQLKLLTDRQSFIKLQNQFQKIFSDYNSIWYELQIMSEENAKLHIMKDSITRESSQRITELEKCKNESEEKYKEVKDILEQERQSWNEQKRSLDNQRKSLNMEYKCLIDQKEMLFSLHEEKTLTSKQCQLHDTNEKLLQMEKDTLEKNYKQLITDVDALHVQLEKKDSALQILRTIKEEQDRKIEQQEEKMELLKTQLLFYEEDFNSEKSAKEKLLLEKSELQQELQNAYIIKIGKEVTMLNYKKPCKKM</sequence>
<reference evidence="3" key="2">
    <citation type="journal article" date="2023" name="Commun. Biol.">
        <title>Intrasexual cuticular hydrocarbon dimorphism in a wasp sheds light on hydrocarbon biosynthesis genes in Hymenoptera.</title>
        <authorList>
            <person name="Moris V.C."/>
            <person name="Podsiadlowski L."/>
            <person name="Martin S."/>
            <person name="Oeyen J.P."/>
            <person name="Donath A."/>
            <person name="Petersen M."/>
            <person name="Wilbrandt J."/>
            <person name="Misof B."/>
            <person name="Liedtke D."/>
            <person name="Thamm M."/>
            <person name="Scheiner R."/>
            <person name="Schmitt T."/>
            <person name="Niehuis O."/>
        </authorList>
    </citation>
    <scope>NUCLEOTIDE SEQUENCE</scope>
    <source>
        <strain evidence="3">GBR_01_08_01A</strain>
    </source>
</reference>
<reference evidence="3" key="1">
    <citation type="submission" date="2021-08" db="EMBL/GenBank/DDBJ databases">
        <authorList>
            <person name="Misof B."/>
            <person name="Oliver O."/>
            <person name="Podsiadlowski L."/>
            <person name="Donath A."/>
            <person name="Peters R."/>
            <person name="Mayer C."/>
            <person name="Rust J."/>
            <person name="Gunkel S."/>
            <person name="Lesny P."/>
            <person name="Martin S."/>
            <person name="Oeyen J.P."/>
            <person name="Petersen M."/>
            <person name="Panagiotis P."/>
            <person name="Wilbrandt J."/>
            <person name="Tanja T."/>
        </authorList>
    </citation>
    <scope>NUCLEOTIDE SEQUENCE</scope>
    <source>
        <strain evidence="3">GBR_01_08_01A</strain>
        <tissue evidence="3">Thorax + abdomen</tissue>
    </source>
</reference>
<dbReference type="PANTHER" id="PTHR31553">
    <property type="entry name" value="NF-KAPPA-B ESSENTIAL MODULATOR"/>
    <property type="match status" value="1"/>
</dbReference>
<dbReference type="Gene3D" id="1.20.5.390">
    <property type="entry name" value="L1 transposable element, trimerization domain"/>
    <property type="match status" value="1"/>
</dbReference>